<dbReference type="Proteomes" id="UP000465810">
    <property type="component" value="Unassembled WGS sequence"/>
</dbReference>
<evidence type="ECO:0000256" key="1">
    <source>
        <dbReference type="ARBA" id="ARBA00022676"/>
    </source>
</evidence>
<dbReference type="CDD" id="cd06533">
    <property type="entry name" value="Glyco_transf_WecG_TagA"/>
    <property type="match status" value="1"/>
</dbReference>
<keyword evidence="2 3" id="KW-0808">Transferase</keyword>
<dbReference type="AlphaFoldDB" id="A0A7X4K568"/>
<dbReference type="GO" id="GO:0016758">
    <property type="term" value="F:hexosyltransferase activity"/>
    <property type="evidence" value="ECO:0007669"/>
    <property type="project" value="TreeGrafter"/>
</dbReference>
<accession>A0A7X4K568</accession>
<name>A0A7X4K568_9SPHN</name>
<dbReference type="PANTHER" id="PTHR34136:SF1">
    <property type="entry name" value="UDP-N-ACETYL-D-MANNOSAMINURONIC ACID TRANSFERASE"/>
    <property type="match status" value="1"/>
</dbReference>
<dbReference type="RefSeq" id="WP_160984307.1">
    <property type="nucleotide sequence ID" value="NZ_WVTD01000001.1"/>
</dbReference>
<gene>
    <name evidence="3" type="ORF">GR702_02300</name>
</gene>
<dbReference type="NCBIfam" id="TIGR00696">
    <property type="entry name" value="wecG_tagA_cpsF"/>
    <property type="match status" value="1"/>
</dbReference>
<sequence>MSLANLETSILAPAPVVAGLPPVLAPALTRQAPVRVTAAVQTTPSPAPRGADVEFLELDFTPLDLTLALEAVIERPASAPFTYVVTPNVDHVVRLLRRRSDLWPAYRAAWMTLCDSRILARLAHGDGRELPVVTGSDLTLRLFQEGIAPRDPIAILGGSEATVASIVERFGLVDVKHYNPPMGFIHDPRETARAVRFLVDAGARYSFLAVGSPQQEIVARRVAKARGSRGIGFCIGASLEFLSGEQERAPAVMQQMSLEWFFRLCSNPQRMWRRYLIEGPQIFRIHQDWRRRAPMPAGSAARVPLGG</sequence>
<dbReference type="InterPro" id="IPR004629">
    <property type="entry name" value="WecG_TagA_CpsF"/>
</dbReference>
<dbReference type="Pfam" id="PF03808">
    <property type="entry name" value="Glyco_tran_WecG"/>
    <property type="match status" value="1"/>
</dbReference>
<organism evidence="3 4">
    <name type="scientific">Novosphingobium silvae</name>
    <dbReference type="NCBI Taxonomy" id="2692619"/>
    <lineage>
        <taxon>Bacteria</taxon>
        <taxon>Pseudomonadati</taxon>
        <taxon>Pseudomonadota</taxon>
        <taxon>Alphaproteobacteria</taxon>
        <taxon>Sphingomonadales</taxon>
        <taxon>Sphingomonadaceae</taxon>
        <taxon>Novosphingobium</taxon>
    </lineage>
</organism>
<evidence type="ECO:0000313" key="3">
    <source>
        <dbReference type="EMBL" id="MYL96606.1"/>
    </source>
</evidence>
<evidence type="ECO:0000256" key="2">
    <source>
        <dbReference type="ARBA" id="ARBA00022679"/>
    </source>
</evidence>
<keyword evidence="1" id="KW-0328">Glycosyltransferase</keyword>
<comment type="caution">
    <text evidence="3">The sequence shown here is derived from an EMBL/GenBank/DDBJ whole genome shotgun (WGS) entry which is preliminary data.</text>
</comment>
<dbReference type="EMBL" id="WVTD01000001">
    <property type="protein sequence ID" value="MYL96606.1"/>
    <property type="molecule type" value="Genomic_DNA"/>
</dbReference>
<proteinExistence type="predicted"/>
<evidence type="ECO:0000313" key="4">
    <source>
        <dbReference type="Proteomes" id="UP000465810"/>
    </source>
</evidence>
<reference evidence="3 4" key="1">
    <citation type="submission" date="2019-12" db="EMBL/GenBank/DDBJ databases">
        <authorList>
            <person name="Feng G."/>
            <person name="Zhu H."/>
        </authorList>
    </citation>
    <scope>NUCLEOTIDE SEQUENCE [LARGE SCALE GENOMIC DNA]</scope>
    <source>
        <strain evidence="3 4">FGD1</strain>
    </source>
</reference>
<dbReference type="PANTHER" id="PTHR34136">
    <property type="match status" value="1"/>
</dbReference>
<protein>
    <submittedName>
        <fullName evidence="3">WecB/TagA/CpsF family glycosyltransferase</fullName>
    </submittedName>
</protein>
<keyword evidence="4" id="KW-1185">Reference proteome</keyword>